<name>A0A7I8KCT4_SPIIN</name>
<feature type="region of interest" description="Disordered" evidence="1">
    <location>
        <begin position="47"/>
        <end position="70"/>
    </location>
</feature>
<evidence type="ECO:0000313" key="3">
    <source>
        <dbReference type="Proteomes" id="UP000663760"/>
    </source>
</evidence>
<feature type="compositionally biased region" description="Polar residues" evidence="1">
    <location>
        <begin position="108"/>
        <end position="118"/>
    </location>
</feature>
<organism evidence="2 3">
    <name type="scientific">Spirodela intermedia</name>
    <name type="common">Intermediate duckweed</name>
    <dbReference type="NCBI Taxonomy" id="51605"/>
    <lineage>
        <taxon>Eukaryota</taxon>
        <taxon>Viridiplantae</taxon>
        <taxon>Streptophyta</taxon>
        <taxon>Embryophyta</taxon>
        <taxon>Tracheophyta</taxon>
        <taxon>Spermatophyta</taxon>
        <taxon>Magnoliopsida</taxon>
        <taxon>Liliopsida</taxon>
        <taxon>Araceae</taxon>
        <taxon>Lemnoideae</taxon>
        <taxon>Spirodela</taxon>
    </lineage>
</organism>
<sequence length="128" mass="12761">MGAGAVALPPVGDGNDAGAVLGNVLEDGLGEVEVFLRGVAPAAGVVGEGGVGGTEVGGGDDNGARKAPPPVVDAADLIAGTAAQPVVEQRRAQRRRLRPVPLAVQISIPASSPCNGQNERSRGAQRRR</sequence>
<proteinExistence type="predicted"/>
<feature type="compositionally biased region" description="Gly residues" evidence="1">
    <location>
        <begin position="47"/>
        <end position="61"/>
    </location>
</feature>
<evidence type="ECO:0000313" key="2">
    <source>
        <dbReference type="EMBL" id="CAA7395034.1"/>
    </source>
</evidence>
<feature type="region of interest" description="Disordered" evidence="1">
    <location>
        <begin position="108"/>
        <end position="128"/>
    </location>
</feature>
<dbReference type="AlphaFoldDB" id="A0A7I8KCT4"/>
<dbReference type="Proteomes" id="UP000663760">
    <property type="component" value="Chromosome 4"/>
</dbReference>
<dbReference type="EMBL" id="LR746267">
    <property type="protein sequence ID" value="CAA7395034.1"/>
    <property type="molecule type" value="Genomic_DNA"/>
</dbReference>
<evidence type="ECO:0000256" key="1">
    <source>
        <dbReference type="SAM" id="MobiDB-lite"/>
    </source>
</evidence>
<keyword evidence="3" id="KW-1185">Reference proteome</keyword>
<gene>
    <name evidence="2" type="ORF">SI8410_04005695</name>
</gene>
<reference evidence="2" key="1">
    <citation type="submission" date="2020-02" db="EMBL/GenBank/DDBJ databases">
        <authorList>
            <person name="Scholz U."/>
            <person name="Mascher M."/>
            <person name="Fiebig A."/>
        </authorList>
    </citation>
    <scope>NUCLEOTIDE SEQUENCE</scope>
</reference>
<protein>
    <submittedName>
        <fullName evidence="2">Uncharacterized protein</fullName>
    </submittedName>
</protein>
<accession>A0A7I8KCT4</accession>